<dbReference type="Proteomes" id="UP000030377">
    <property type="component" value="Unassembled WGS sequence"/>
</dbReference>
<comment type="caution">
    <text evidence="2">The sequence shown here is derived from an EMBL/GenBank/DDBJ whole genome shotgun (WGS) entry which is preliminary data.</text>
</comment>
<sequence length="66" mass="7422">MGIAYVLIYMFAAGIALSNTVTNAGHFTIAYNVVLFGSFFFVFHYVTLTLYAITFLFDKVNKIKVI</sequence>
<proteinExistence type="predicted"/>
<keyword evidence="1" id="KW-1133">Transmembrane helix</keyword>
<protein>
    <submittedName>
        <fullName evidence="2">Uncharacterized protein</fullName>
    </submittedName>
</protein>
<evidence type="ECO:0000256" key="1">
    <source>
        <dbReference type="SAM" id="Phobius"/>
    </source>
</evidence>
<accession>A0A0A3Z0I9</accession>
<evidence type="ECO:0000313" key="3">
    <source>
        <dbReference type="Proteomes" id="UP000030377"/>
    </source>
</evidence>
<dbReference type="EMBL" id="JRPN01000013">
    <property type="protein sequence ID" value="KGT79398.1"/>
    <property type="molecule type" value="Genomic_DNA"/>
</dbReference>
<name>A0A0A3Z0I9_BRAJP</name>
<gene>
    <name evidence="2" type="ORF">MA20_13405</name>
</gene>
<feature type="transmembrane region" description="Helical" evidence="1">
    <location>
        <begin position="34"/>
        <end position="57"/>
    </location>
</feature>
<keyword evidence="1" id="KW-0812">Transmembrane</keyword>
<reference evidence="2 3" key="1">
    <citation type="submission" date="2014-09" db="EMBL/GenBank/DDBJ databases">
        <title>Draft genome of Bradyrhizobium japonicum Is-34.</title>
        <authorList>
            <person name="Tsurumaru H."/>
            <person name="Yamakawa T."/>
            <person name="Hashimoto S."/>
            <person name="Okizaki K."/>
            <person name="Kanesaki Y."/>
            <person name="Yoshikawa H."/>
            <person name="Yajima S."/>
        </authorList>
    </citation>
    <scope>NUCLEOTIDE SEQUENCE [LARGE SCALE GENOMIC DNA]</scope>
    <source>
        <strain evidence="2 3">Is-34</strain>
    </source>
</reference>
<dbReference type="AlphaFoldDB" id="A0A0A3Z0I9"/>
<keyword evidence="1" id="KW-0472">Membrane</keyword>
<evidence type="ECO:0000313" key="2">
    <source>
        <dbReference type="EMBL" id="KGT79398.1"/>
    </source>
</evidence>
<dbReference type="RefSeq" id="WP_028158811.1">
    <property type="nucleotide sequence ID" value="NZ_JANUDC010000001.1"/>
</dbReference>
<organism evidence="2 3">
    <name type="scientific">Bradyrhizobium japonicum</name>
    <dbReference type="NCBI Taxonomy" id="375"/>
    <lineage>
        <taxon>Bacteria</taxon>
        <taxon>Pseudomonadati</taxon>
        <taxon>Pseudomonadota</taxon>
        <taxon>Alphaproteobacteria</taxon>
        <taxon>Hyphomicrobiales</taxon>
        <taxon>Nitrobacteraceae</taxon>
        <taxon>Bradyrhizobium</taxon>
    </lineage>
</organism>